<feature type="region of interest" description="Disordered" evidence="2">
    <location>
        <begin position="196"/>
        <end position="215"/>
    </location>
</feature>
<evidence type="ECO:0000259" key="3">
    <source>
        <dbReference type="PROSITE" id="PS51898"/>
    </source>
</evidence>
<name>A0A0T5XA05_9BACT</name>
<dbReference type="GO" id="GO:0006310">
    <property type="term" value="P:DNA recombination"/>
    <property type="evidence" value="ECO:0007669"/>
    <property type="project" value="UniProtKB-KW"/>
</dbReference>
<dbReference type="Gene3D" id="1.10.443.10">
    <property type="entry name" value="Intergrase catalytic core"/>
    <property type="match status" value="1"/>
</dbReference>
<evidence type="ECO:0000256" key="2">
    <source>
        <dbReference type="SAM" id="MobiDB-lite"/>
    </source>
</evidence>
<dbReference type="PANTHER" id="PTHR30349">
    <property type="entry name" value="PHAGE INTEGRASE-RELATED"/>
    <property type="match status" value="1"/>
</dbReference>
<sequence length="215" mass="23605">MTAREVGQHKKAYARDVGKFTAFVGKPLGDVQMFSDSLDARAQATKARAVAAVKSLFAFGRRIGYLRFDVTTPIKLPKLKNTLSERILTEGDVHRVIALEENARNRTLIKLLYVAGLRVSKACSLRALDVQPASDGGYVYVTIYGKGEKTRTILLDQGIYDELLSIRGGGPVSLHWFRHVHASHALDRGCPIQPRAGHVGPRVRGHDGPLPARQA</sequence>
<dbReference type="Pfam" id="PF00589">
    <property type="entry name" value="Phage_integrase"/>
    <property type="match status" value="1"/>
</dbReference>
<dbReference type="AlphaFoldDB" id="A0A0T5XA05"/>
<dbReference type="InterPro" id="IPR050090">
    <property type="entry name" value="Tyrosine_recombinase_XerCD"/>
</dbReference>
<dbReference type="SUPFAM" id="SSF56349">
    <property type="entry name" value="DNA breaking-rejoining enzymes"/>
    <property type="match status" value="1"/>
</dbReference>
<dbReference type="InterPro" id="IPR013762">
    <property type="entry name" value="Integrase-like_cat_sf"/>
</dbReference>
<dbReference type="InterPro" id="IPR011010">
    <property type="entry name" value="DNA_brk_join_enz"/>
</dbReference>
<dbReference type="STRING" id="592015.HMPREF1705_04367"/>
<dbReference type="PROSITE" id="PS51898">
    <property type="entry name" value="TYR_RECOMBINASE"/>
    <property type="match status" value="1"/>
</dbReference>
<keyword evidence="5" id="KW-1185">Reference proteome</keyword>
<proteinExistence type="predicted"/>
<evidence type="ECO:0000313" key="4">
    <source>
        <dbReference type="EMBL" id="KRT35106.1"/>
    </source>
</evidence>
<dbReference type="GO" id="GO:0015074">
    <property type="term" value="P:DNA integration"/>
    <property type="evidence" value="ECO:0007669"/>
    <property type="project" value="InterPro"/>
</dbReference>
<comment type="caution">
    <text evidence="4">The sequence shown here is derived from an EMBL/GenBank/DDBJ whole genome shotgun (WGS) entry which is preliminary data.</text>
</comment>
<dbReference type="PANTHER" id="PTHR30349:SF81">
    <property type="entry name" value="TYROSINE RECOMBINASE XERC"/>
    <property type="match status" value="1"/>
</dbReference>
<dbReference type="InterPro" id="IPR002104">
    <property type="entry name" value="Integrase_catalytic"/>
</dbReference>
<keyword evidence="1" id="KW-0233">DNA recombination</keyword>
<reference evidence="5" key="1">
    <citation type="submission" date="2012-09" db="EMBL/GenBank/DDBJ databases">
        <authorList>
            <person name="Weinstock G."/>
            <person name="Sodergren E."/>
            <person name="Clifton S."/>
            <person name="Fulton L."/>
            <person name="Fulton B."/>
            <person name="Courtney L."/>
            <person name="Fronick C."/>
            <person name="Harrison M."/>
            <person name="Strong C."/>
            <person name="Farmer C."/>
            <person name="Delehaunty K."/>
            <person name="Markovic C."/>
            <person name="Hall O."/>
            <person name="Minx P."/>
            <person name="Tomlinson C."/>
            <person name="Mitreva M."/>
            <person name="Nelson J."/>
            <person name="Hou S."/>
            <person name="Wollam A."/>
            <person name="Pepin K.H."/>
            <person name="Johnson M."/>
            <person name="Bhonagiri V."/>
            <person name="Nash W.E."/>
            <person name="Suruliraj S."/>
            <person name="Warren W."/>
            <person name="Chinwalla A."/>
            <person name="Mardis E.R."/>
            <person name="Wilson R.K."/>
        </authorList>
    </citation>
    <scope>NUCLEOTIDE SEQUENCE [LARGE SCALE GENOMIC DNA]</scope>
    <source>
        <strain evidence="5">OS1</strain>
    </source>
</reference>
<accession>A0A0T5XA05</accession>
<evidence type="ECO:0000313" key="5">
    <source>
        <dbReference type="Proteomes" id="UP000005273"/>
    </source>
</evidence>
<dbReference type="CDD" id="cd00397">
    <property type="entry name" value="DNA_BRE_C"/>
    <property type="match status" value="1"/>
</dbReference>
<dbReference type="eggNOG" id="COG4974">
    <property type="taxonomic scope" value="Bacteria"/>
</dbReference>
<dbReference type="GO" id="GO:0003677">
    <property type="term" value="F:DNA binding"/>
    <property type="evidence" value="ECO:0007669"/>
    <property type="project" value="InterPro"/>
</dbReference>
<protein>
    <submittedName>
        <fullName evidence="4">Site-specific recombinase, phage integrase family</fullName>
    </submittedName>
</protein>
<organism evidence="4 5">
    <name type="scientific">Acetomicrobium hydrogeniformans ATCC BAA-1850</name>
    <dbReference type="NCBI Taxonomy" id="592015"/>
    <lineage>
        <taxon>Bacteria</taxon>
        <taxon>Thermotogati</taxon>
        <taxon>Synergistota</taxon>
        <taxon>Synergistia</taxon>
        <taxon>Synergistales</taxon>
        <taxon>Acetomicrobiaceae</taxon>
        <taxon>Acetomicrobium</taxon>
    </lineage>
</organism>
<gene>
    <name evidence="4" type="ORF">HMPREF1705_04367</name>
</gene>
<feature type="domain" description="Tyr recombinase" evidence="3">
    <location>
        <begin position="78"/>
        <end position="215"/>
    </location>
</feature>
<dbReference type="EMBL" id="ACJX03000001">
    <property type="protein sequence ID" value="KRT35106.1"/>
    <property type="molecule type" value="Genomic_DNA"/>
</dbReference>
<evidence type="ECO:0000256" key="1">
    <source>
        <dbReference type="ARBA" id="ARBA00023172"/>
    </source>
</evidence>
<dbReference type="Proteomes" id="UP000005273">
    <property type="component" value="Unassembled WGS sequence"/>
</dbReference>